<dbReference type="Pfam" id="PF06107">
    <property type="entry name" value="DUF951"/>
    <property type="match status" value="1"/>
</dbReference>
<dbReference type="PANTHER" id="PTHR38455:SF1">
    <property type="entry name" value="DUF951 DOMAIN-CONTAINING PROTEIN"/>
    <property type="match status" value="1"/>
</dbReference>
<dbReference type="Proteomes" id="UP000177894">
    <property type="component" value="Chromosome"/>
</dbReference>
<organism evidence="2 4">
    <name type="scientific">Clostridium formicaceticum</name>
    <dbReference type="NCBI Taxonomy" id="1497"/>
    <lineage>
        <taxon>Bacteria</taxon>
        <taxon>Bacillati</taxon>
        <taxon>Bacillota</taxon>
        <taxon>Clostridia</taxon>
        <taxon>Eubacteriales</taxon>
        <taxon>Clostridiaceae</taxon>
        <taxon>Clostridium</taxon>
    </lineage>
</organism>
<dbReference type="InterPro" id="IPR009296">
    <property type="entry name" value="DUF951"/>
</dbReference>
<dbReference type="EMBL" id="CP020559">
    <property type="protein sequence ID" value="ARE85720.1"/>
    <property type="molecule type" value="Genomic_DNA"/>
</dbReference>
<dbReference type="Proteomes" id="UP000192478">
    <property type="component" value="Chromosome"/>
</dbReference>
<keyword evidence="3" id="KW-1185">Reference proteome</keyword>
<name>A0AAC9RHR8_9CLOT</name>
<reference evidence="1 3" key="1">
    <citation type="submission" date="2016-10" db="EMBL/GenBank/DDBJ databases">
        <title>Complete Genome Sequence of Acetogen Clostridium formicoaceticum ATCC 27076.</title>
        <authorList>
            <person name="Bao T."/>
            <person name="Cheng C."/>
            <person name="Zhao J."/>
            <person name="Yang S.-T."/>
            <person name="Wang J."/>
            <person name="Wang M."/>
        </authorList>
    </citation>
    <scope>NUCLEOTIDE SEQUENCE [LARGE SCALE GENOMIC DNA]</scope>
    <source>
        <strain evidence="1 3">ATCC 27076</strain>
    </source>
</reference>
<dbReference type="KEGG" id="cfm:BJL90_05720"/>
<dbReference type="EMBL" id="CP017603">
    <property type="protein sequence ID" value="AOY75435.1"/>
    <property type="molecule type" value="Genomic_DNA"/>
</dbReference>
<evidence type="ECO:0000313" key="2">
    <source>
        <dbReference type="EMBL" id="ARE85720.1"/>
    </source>
</evidence>
<evidence type="ECO:0000313" key="1">
    <source>
        <dbReference type="EMBL" id="AOY75435.1"/>
    </source>
</evidence>
<dbReference type="AlphaFoldDB" id="A0AAC9RHR8"/>
<gene>
    <name evidence="1" type="ORF">BJL90_05720</name>
    <name evidence="2" type="ORF">CLFO_00330</name>
</gene>
<dbReference type="RefSeq" id="WP_070965181.1">
    <property type="nucleotide sequence ID" value="NZ_CP017603.1"/>
</dbReference>
<proteinExistence type="predicted"/>
<sequence length="63" mass="7310">MPMDLKVGDIVELKKQHPCGSNHFEIIRTGADFRIKCTGCERQLWIARPNLERRIKKVTSKSE</sequence>
<protein>
    <submittedName>
        <fullName evidence="1">DUF951 domain-containing protein</fullName>
    </submittedName>
</protein>
<accession>A0AAC9RHR8</accession>
<dbReference type="PIRSF" id="PIRSF037263">
    <property type="entry name" value="DUF951_bac"/>
    <property type="match status" value="1"/>
</dbReference>
<evidence type="ECO:0000313" key="3">
    <source>
        <dbReference type="Proteomes" id="UP000177894"/>
    </source>
</evidence>
<evidence type="ECO:0000313" key="4">
    <source>
        <dbReference type="Proteomes" id="UP000192478"/>
    </source>
</evidence>
<dbReference type="PANTHER" id="PTHR38455">
    <property type="entry name" value="HYPOTHETICAL CYTOSOLIC PROTEIN"/>
    <property type="match status" value="1"/>
</dbReference>
<reference evidence="2 4" key="2">
    <citation type="submission" date="2017-03" db="EMBL/GenBank/DDBJ databases">
        <title>Complete sequence of Clostridium formicaceticum DSM 92.</title>
        <authorList>
            <person name="Poehlein A."/>
            <person name="Karl M."/>
            <person name="Bengelsdorf F.R."/>
            <person name="Duerre P."/>
            <person name="Daniel R."/>
        </authorList>
    </citation>
    <scope>NUCLEOTIDE SEQUENCE [LARGE SCALE GENOMIC DNA]</scope>
    <source>
        <strain evidence="2 4">DSM 92</strain>
    </source>
</reference>